<gene>
    <name evidence="1" type="ORF">TRAPUB_7171</name>
</gene>
<accession>A0A1M2V3W1</accession>
<evidence type="ECO:0000313" key="2">
    <source>
        <dbReference type="Proteomes" id="UP000184267"/>
    </source>
</evidence>
<proteinExistence type="predicted"/>
<name>A0A1M2V3W1_TRAPU</name>
<dbReference type="OrthoDB" id="3247971at2759"/>
<dbReference type="EMBL" id="MNAD01001678">
    <property type="protein sequence ID" value="OJT02301.1"/>
    <property type="molecule type" value="Genomic_DNA"/>
</dbReference>
<evidence type="ECO:0008006" key="3">
    <source>
        <dbReference type="Google" id="ProtNLM"/>
    </source>
</evidence>
<dbReference type="Proteomes" id="UP000184267">
    <property type="component" value="Unassembled WGS sequence"/>
</dbReference>
<dbReference type="AlphaFoldDB" id="A0A1M2V3W1"/>
<sequence>MQPSTPALFVSILGRNKAVLDELEAYLEAPPLSTVEDPLAYWDIVLKTSPSSLLTTMAIDFLTTQEEKQQCFKEKYKGMMPEEIRHLHICMDSWTSPNGMSFLGITVHWHWDGEIRHIILDFIRSPVHA</sequence>
<reference evidence="1 2" key="1">
    <citation type="submission" date="2016-10" db="EMBL/GenBank/DDBJ databases">
        <title>Genome sequence of the basidiomycete white-rot fungus Trametes pubescens.</title>
        <authorList>
            <person name="Makela M.R."/>
            <person name="Granchi Z."/>
            <person name="Peng M."/>
            <person name="De Vries R.P."/>
            <person name="Grigoriev I."/>
            <person name="Riley R."/>
            <person name="Hilden K."/>
        </authorList>
    </citation>
    <scope>NUCLEOTIDE SEQUENCE [LARGE SCALE GENOMIC DNA]</scope>
    <source>
        <strain evidence="1 2">FBCC735</strain>
    </source>
</reference>
<comment type="caution">
    <text evidence="1">The sequence shown here is derived from an EMBL/GenBank/DDBJ whole genome shotgun (WGS) entry which is preliminary data.</text>
</comment>
<keyword evidence="2" id="KW-1185">Reference proteome</keyword>
<evidence type="ECO:0000313" key="1">
    <source>
        <dbReference type="EMBL" id="OJT02301.1"/>
    </source>
</evidence>
<organism evidence="1 2">
    <name type="scientific">Trametes pubescens</name>
    <name type="common">White-rot fungus</name>
    <dbReference type="NCBI Taxonomy" id="154538"/>
    <lineage>
        <taxon>Eukaryota</taxon>
        <taxon>Fungi</taxon>
        <taxon>Dikarya</taxon>
        <taxon>Basidiomycota</taxon>
        <taxon>Agaricomycotina</taxon>
        <taxon>Agaricomycetes</taxon>
        <taxon>Polyporales</taxon>
        <taxon>Polyporaceae</taxon>
        <taxon>Trametes</taxon>
    </lineage>
</organism>
<protein>
    <recommendedName>
        <fullName evidence="3">HAT C-terminal dimerisation domain-containing protein</fullName>
    </recommendedName>
</protein>